<dbReference type="Proteomes" id="UP000005239">
    <property type="component" value="Unassembled WGS sequence"/>
</dbReference>
<reference evidence="1" key="2">
    <citation type="submission" date="2022-06" db="UniProtKB">
        <authorList>
            <consortium name="EnsemblMetazoa"/>
        </authorList>
    </citation>
    <scope>IDENTIFICATION</scope>
    <source>
        <strain evidence="1">PS312</strain>
    </source>
</reference>
<sequence>MVVIISMEAAKLKYEAQKRNRDLEETQSRIRTEFKLGVTSLQIYLSKLSRQYTALSNQNE</sequence>
<evidence type="ECO:0000313" key="2">
    <source>
        <dbReference type="Proteomes" id="UP000005239"/>
    </source>
</evidence>
<name>A0A2A6BLX7_PRIPA</name>
<accession>A0A2A6BLX7</accession>
<accession>A0A8R1UYV6</accession>
<keyword evidence="2" id="KW-1185">Reference proteome</keyword>
<gene>
    <name evidence="1" type="primary">WBGene00282375</name>
</gene>
<dbReference type="EnsemblMetazoa" id="PPA44006.1">
    <property type="protein sequence ID" value="PPA44006.1"/>
    <property type="gene ID" value="WBGene00282375"/>
</dbReference>
<organism evidence="1 2">
    <name type="scientific">Pristionchus pacificus</name>
    <name type="common">Parasitic nematode worm</name>
    <dbReference type="NCBI Taxonomy" id="54126"/>
    <lineage>
        <taxon>Eukaryota</taxon>
        <taxon>Metazoa</taxon>
        <taxon>Ecdysozoa</taxon>
        <taxon>Nematoda</taxon>
        <taxon>Chromadorea</taxon>
        <taxon>Rhabditida</taxon>
        <taxon>Rhabditina</taxon>
        <taxon>Diplogasteromorpha</taxon>
        <taxon>Diplogasteroidea</taxon>
        <taxon>Neodiplogasteridae</taxon>
        <taxon>Pristionchus</taxon>
    </lineage>
</organism>
<dbReference type="AlphaFoldDB" id="A0A2A6BLX7"/>
<evidence type="ECO:0000313" key="1">
    <source>
        <dbReference type="EnsemblMetazoa" id="PPA44006.1"/>
    </source>
</evidence>
<proteinExistence type="predicted"/>
<reference evidence="2" key="1">
    <citation type="journal article" date="2008" name="Nat. Genet.">
        <title>The Pristionchus pacificus genome provides a unique perspective on nematode lifestyle and parasitism.</title>
        <authorList>
            <person name="Dieterich C."/>
            <person name="Clifton S.W."/>
            <person name="Schuster L.N."/>
            <person name="Chinwalla A."/>
            <person name="Delehaunty K."/>
            <person name="Dinkelacker I."/>
            <person name="Fulton L."/>
            <person name="Fulton R."/>
            <person name="Godfrey J."/>
            <person name="Minx P."/>
            <person name="Mitreva M."/>
            <person name="Roeseler W."/>
            <person name="Tian H."/>
            <person name="Witte H."/>
            <person name="Yang S.P."/>
            <person name="Wilson R.K."/>
            <person name="Sommer R.J."/>
        </authorList>
    </citation>
    <scope>NUCLEOTIDE SEQUENCE [LARGE SCALE GENOMIC DNA]</scope>
    <source>
        <strain evidence="2">PS312</strain>
    </source>
</reference>
<protein>
    <submittedName>
        <fullName evidence="1">Uncharacterized protein</fullName>
    </submittedName>
</protein>